<dbReference type="AlphaFoldDB" id="A0A835G9T3"/>
<feature type="compositionally biased region" description="Pro residues" evidence="2">
    <location>
        <begin position="1"/>
        <end position="10"/>
    </location>
</feature>
<comment type="caution">
    <text evidence="4">The sequence shown here is derived from an EMBL/GenBank/DDBJ whole genome shotgun (WGS) entry which is preliminary data.</text>
</comment>
<dbReference type="EMBL" id="JACKWZ010000282">
    <property type="protein sequence ID" value="KAF9410017.1"/>
    <property type="molecule type" value="Genomic_DNA"/>
</dbReference>
<dbReference type="Proteomes" id="UP000648187">
    <property type="component" value="Unassembled WGS sequence"/>
</dbReference>
<keyword evidence="1" id="KW-0862">Zinc</keyword>
<dbReference type="SMART" id="SM00343">
    <property type="entry name" value="ZnF_C2HC"/>
    <property type="match status" value="2"/>
</dbReference>
<sequence length="177" mass="19579">SHSSDPPIPMGHPLWLGTEPAYEPNGVEANEPEAKRFRATERFTGRCNFCGISGHRFAECRKRRDALGSVEPRDTPSTSRPLERKNDVTCYTCGQIDHVTTNCPDKRNGGKAAAKEVHQCEHRPSRGNLTTSSGNYRVVERSERTCLPQDGAHSIAPAHCGALCHPILCRRNFFGPL</sequence>
<dbReference type="InterPro" id="IPR036875">
    <property type="entry name" value="Znf_CCHC_sf"/>
</dbReference>
<feature type="non-terminal residue" evidence="4">
    <location>
        <position position="1"/>
    </location>
</feature>
<evidence type="ECO:0000313" key="4">
    <source>
        <dbReference type="EMBL" id="KAF9410017.1"/>
    </source>
</evidence>
<evidence type="ECO:0000256" key="1">
    <source>
        <dbReference type="PROSITE-ProRule" id="PRU00047"/>
    </source>
</evidence>
<dbReference type="InterPro" id="IPR001878">
    <property type="entry name" value="Znf_CCHC"/>
</dbReference>
<organism evidence="4 5">
    <name type="scientific">Spodoptera exigua</name>
    <name type="common">Beet armyworm</name>
    <name type="synonym">Noctua fulgens</name>
    <dbReference type="NCBI Taxonomy" id="7107"/>
    <lineage>
        <taxon>Eukaryota</taxon>
        <taxon>Metazoa</taxon>
        <taxon>Ecdysozoa</taxon>
        <taxon>Arthropoda</taxon>
        <taxon>Hexapoda</taxon>
        <taxon>Insecta</taxon>
        <taxon>Pterygota</taxon>
        <taxon>Neoptera</taxon>
        <taxon>Endopterygota</taxon>
        <taxon>Lepidoptera</taxon>
        <taxon>Glossata</taxon>
        <taxon>Ditrysia</taxon>
        <taxon>Noctuoidea</taxon>
        <taxon>Noctuidae</taxon>
        <taxon>Amphipyrinae</taxon>
        <taxon>Spodoptera</taxon>
    </lineage>
</organism>
<evidence type="ECO:0000313" key="5">
    <source>
        <dbReference type="Proteomes" id="UP000648187"/>
    </source>
</evidence>
<dbReference type="Gene3D" id="4.10.60.10">
    <property type="entry name" value="Zinc finger, CCHC-type"/>
    <property type="match status" value="1"/>
</dbReference>
<protein>
    <recommendedName>
        <fullName evidence="3">CCHC-type domain-containing protein</fullName>
    </recommendedName>
</protein>
<dbReference type="Pfam" id="PF00098">
    <property type="entry name" value="zf-CCHC"/>
    <property type="match status" value="1"/>
</dbReference>
<gene>
    <name evidence="4" type="ORF">HW555_010768</name>
</gene>
<evidence type="ECO:0000259" key="3">
    <source>
        <dbReference type="PROSITE" id="PS50158"/>
    </source>
</evidence>
<reference evidence="4" key="1">
    <citation type="submission" date="2020-08" db="EMBL/GenBank/DDBJ databases">
        <title>Spodoptera exigua strain:BAW_Kor-Di-RS1 Genome sequencing and assembly.</title>
        <authorList>
            <person name="Kim J."/>
            <person name="Nam H.Y."/>
            <person name="Kwon M."/>
            <person name="Choi J.H."/>
            <person name="Cho S.R."/>
            <person name="Kim G.-H."/>
        </authorList>
    </citation>
    <scope>NUCLEOTIDE SEQUENCE</scope>
    <source>
        <strain evidence="4">BAW_Kor-Di-RS1</strain>
        <tissue evidence="4">Whole-body</tissue>
    </source>
</reference>
<feature type="domain" description="CCHC-type" evidence="3">
    <location>
        <begin position="90"/>
        <end position="105"/>
    </location>
</feature>
<dbReference type="GO" id="GO:0003676">
    <property type="term" value="F:nucleic acid binding"/>
    <property type="evidence" value="ECO:0007669"/>
    <property type="project" value="InterPro"/>
</dbReference>
<name>A0A835G9T3_SPOEX</name>
<keyword evidence="5" id="KW-1185">Reference proteome</keyword>
<dbReference type="GO" id="GO:0008270">
    <property type="term" value="F:zinc ion binding"/>
    <property type="evidence" value="ECO:0007669"/>
    <property type="project" value="UniProtKB-KW"/>
</dbReference>
<evidence type="ECO:0000256" key="2">
    <source>
        <dbReference type="SAM" id="MobiDB-lite"/>
    </source>
</evidence>
<keyword evidence="1" id="KW-0479">Metal-binding</keyword>
<accession>A0A835G9T3</accession>
<dbReference type="PROSITE" id="PS50158">
    <property type="entry name" value="ZF_CCHC"/>
    <property type="match status" value="1"/>
</dbReference>
<proteinExistence type="predicted"/>
<dbReference type="SUPFAM" id="SSF57756">
    <property type="entry name" value="Retrovirus zinc finger-like domains"/>
    <property type="match status" value="1"/>
</dbReference>
<keyword evidence="1" id="KW-0863">Zinc-finger</keyword>
<feature type="region of interest" description="Disordered" evidence="2">
    <location>
        <begin position="1"/>
        <end position="30"/>
    </location>
</feature>